<name>A0A059FVR2_9PROT</name>
<feature type="chain" id="PRO_5001578352" evidence="1">
    <location>
        <begin position="23"/>
        <end position="150"/>
    </location>
</feature>
<organism evidence="2 3">
    <name type="scientific">Hyphomonas hirschiana VP5</name>
    <dbReference type="NCBI Taxonomy" id="1280951"/>
    <lineage>
        <taxon>Bacteria</taxon>
        <taxon>Pseudomonadati</taxon>
        <taxon>Pseudomonadota</taxon>
        <taxon>Alphaproteobacteria</taxon>
        <taxon>Hyphomonadales</taxon>
        <taxon>Hyphomonadaceae</taxon>
        <taxon>Hyphomonas</taxon>
    </lineage>
</organism>
<dbReference type="AlphaFoldDB" id="A0A059FVR2"/>
<dbReference type="PATRIC" id="fig|1280951.3.peg.1695"/>
<reference evidence="2 3" key="1">
    <citation type="submission" date="2013-04" db="EMBL/GenBank/DDBJ databases">
        <title>Hyphomonas hirschiana VP5 Genome Sequencing.</title>
        <authorList>
            <person name="Lai Q."/>
            <person name="Shao Z."/>
        </authorList>
    </citation>
    <scope>NUCLEOTIDE SEQUENCE [LARGE SCALE GENOMIC DNA]</scope>
    <source>
        <strain evidence="2 3">VP5</strain>
    </source>
</reference>
<dbReference type="RefSeq" id="WP_011648519.1">
    <property type="nucleotide sequence ID" value="NZ_ARYI01000006.1"/>
</dbReference>
<protein>
    <submittedName>
        <fullName evidence="2">Uncharacterized protein</fullName>
    </submittedName>
</protein>
<keyword evidence="3" id="KW-1185">Reference proteome</keyword>
<proteinExistence type="predicted"/>
<accession>A0A059FVR2</accession>
<feature type="signal peptide" evidence="1">
    <location>
        <begin position="1"/>
        <end position="22"/>
    </location>
</feature>
<sequence>MNTRFVLSFALAAAAFALPAVAQERVTGDVIRVEAPTLSETNSARSEWYRQFSEGKPPESRLQWQAEPNQDFSVQIGKDSRWQLNLDKVTRPGETYLPREEVQAGATFRITPRFSVGGEVRIGAEELDSSTRWENQEVEAGIRLKSAFKF</sequence>
<dbReference type="InterPro" id="IPR048887">
    <property type="entry name" value="NtrZ-like"/>
</dbReference>
<keyword evidence="1" id="KW-0732">Signal</keyword>
<evidence type="ECO:0000313" key="3">
    <source>
        <dbReference type="Proteomes" id="UP000025061"/>
    </source>
</evidence>
<comment type="caution">
    <text evidence="2">The sequence shown here is derived from an EMBL/GenBank/DDBJ whole genome shotgun (WGS) entry which is preliminary data.</text>
</comment>
<dbReference type="Proteomes" id="UP000025061">
    <property type="component" value="Unassembled WGS sequence"/>
</dbReference>
<dbReference type="Pfam" id="PF20841">
    <property type="entry name" value="NtrZ"/>
    <property type="match status" value="1"/>
</dbReference>
<evidence type="ECO:0000313" key="2">
    <source>
        <dbReference type="EMBL" id="KCZ94800.1"/>
    </source>
</evidence>
<gene>
    <name evidence="2" type="ORF">HHI_08398</name>
</gene>
<dbReference type="OrthoDB" id="7628828at2"/>
<dbReference type="EMBL" id="ARYI01000006">
    <property type="protein sequence ID" value="KCZ94800.1"/>
    <property type="molecule type" value="Genomic_DNA"/>
</dbReference>
<evidence type="ECO:0000256" key="1">
    <source>
        <dbReference type="SAM" id="SignalP"/>
    </source>
</evidence>